<organism evidence="2 3">
    <name type="scientific">Pseudomonas fulva</name>
    <dbReference type="NCBI Taxonomy" id="47880"/>
    <lineage>
        <taxon>Bacteria</taxon>
        <taxon>Pseudomonadati</taxon>
        <taxon>Pseudomonadota</taxon>
        <taxon>Gammaproteobacteria</taxon>
        <taxon>Pseudomonadales</taxon>
        <taxon>Pseudomonadaceae</taxon>
        <taxon>Pseudomonas</taxon>
    </lineage>
</organism>
<dbReference type="SUPFAM" id="SSF56399">
    <property type="entry name" value="ADP-ribosylation"/>
    <property type="match status" value="1"/>
</dbReference>
<dbReference type="RefSeq" id="WP_196110248.1">
    <property type="nucleotide sequence ID" value="NZ_CP064943.1"/>
</dbReference>
<dbReference type="AlphaFoldDB" id="A0A7S9Q3C2"/>
<dbReference type="InterPro" id="IPR022385">
    <property type="entry name" value="Rhs_assc_core"/>
</dbReference>
<protein>
    <submittedName>
        <fullName evidence="2">RHS repeat-associated core domain-containing protein</fullName>
    </submittedName>
</protein>
<evidence type="ECO:0000256" key="1">
    <source>
        <dbReference type="SAM" id="MobiDB-lite"/>
    </source>
</evidence>
<feature type="compositionally biased region" description="Polar residues" evidence="1">
    <location>
        <begin position="151"/>
        <end position="162"/>
    </location>
</feature>
<sequence length="253" mass="27447">MKDVGPHVYSAYGFCATLQPAKILLGFNGQAIEQFTKYYQLGVGYRSYAPSLLRFLSPDSLSPFGEGGINAYNYCAGDPVNFQDPTGHMPRPITKVGLLPRYKGLGPTAKLALVKKSLNTSTPRPGKQPTIKPAGTAPQPKHKPPRASEVPTLSISTNPEQLSSIPGVSSSHGSSRARSVLDDYVSDININIKKIKDGAAKAGRALMRDEQNSIDHFRREIESTRPAWSSSNADSGSHPPEANAKIREDRLLY</sequence>
<evidence type="ECO:0000313" key="3">
    <source>
        <dbReference type="Proteomes" id="UP000594430"/>
    </source>
</evidence>
<dbReference type="EMBL" id="CP064946">
    <property type="protein sequence ID" value="QPH48781.1"/>
    <property type="molecule type" value="Genomic_DNA"/>
</dbReference>
<dbReference type="Gene3D" id="2.180.10.10">
    <property type="entry name" value="RHS repeat-associated core"/>
    <property type="match status" value="1"/>
</dbReference>
<feature type="region of interest" description="Disordered" evidence="1">
    <location>
        <begin position="118"/>
        <end position="176"/>
    </location>
</feature>
<evidence type="ECO:0000313" key="2">
    <source>
        <dbReference type="EMBL" id="QPH48781.1"/>
    </source>
</evidence>
<reference evidence="2 3" key="1">
    <citation type="submission" date="2020-11" db="EMBL/GenBank/DDBJ databases">
        <title>Pseudomonas fulva producing VIM-24.</title>
        <authorList>
            <person name="Liu S."/>
        </authorList>
    </citation>
    <scope>NUCLEOTIDE SEQUENCE [LARGE SCALE GENOMIC DNA]</scope>
    <source>
        <strain evidence="2 3">ZDHY414</strain>
    </source>
</reference>
<feature type="region of interest" description="Disordered" evidence="1">
    <location>
        <begin position="221"/>
        <end position="253"/>
    </location>
</feature>
<feature type="compositionally biased region" description="Low complexity" evidence="1">
    <location>
        <begin position="163"/>
        <end position="176"/>
    </location>
</feature>
<gene>
    <name evidence="2" type="ORF">IZU98_20805</name>
</gene>
<feature type="compositionally biased region" description="Basic and acidic residues" evidence="1">
    <location>
        <begin position="244"/>
        <end position="253"/>
    </location>
</feature>
<name>A0A7S9Q3C2_9PSED</name>
<accession>A0A7S9Q3C2</accession>
<dbReference type="NCBIfam" id="TIGR03696">
    <property type="entry name" value="Rhs_assc_core"/>
    <property type="match status" value="1"/>
</dbReference>
<proteinExistence type="predicted"/>
<dbReference type="Proteomes" id="UP000594430">
    <property type="component" value="Chromosome"/>
</dbReference>
<feature type="compositionally biased region" description="Polar residues" evidence="1">
    <location>
        <begin position="226"/>
        <end position="235"/>
    </location>
</feature>